<evidence type="ECO:0000256" key="4">
    <source>
        <dbReference type="ARBA" id="ARBA00022692"/>
    </source>
</evidence>
<reference evidence="10 11" key="1">
    <citation type="submission" date="2024-09" db="EMBL/GenBank/DDBJ databases">
        <authorList>
            <person name="Sun Q."/>
            <person name="Mori K."/>
        </authorList>
    </citation>
    <scope>NUCLEOTIDE SEQUENCE [LARGE SCALE GENOMIC DNA]</scope>
    <source>
        <strain evidence="10 11">KCTC 23076</strain>
    </source>
</reference>
<dbReference type="GO" id="GO:0016787">
    <property type="term" value="F:hydrolase activity"/>
    <property type="evidence" value="ECO:0007669"/>
    <property type="project" value="UniProtKB-KW"/>
</dbReference>
<name>A0ABV6RUR5_9GAMM</name>
<feature type="transmembrane region" description="Helical" evidence="7">
    <location>
        <begin position="162"/>
        <end position="184"/>
    </location>
</feature>
<feature type="transmembrane region" description="Helical" evidence="7">
    <location>
        <begin position="242"/>
        <end position="265"/>
    </location>
</feature>
<feature type="transmembrane region" description="Helical" evidence="7">
    <location>
        <begin position="204"/>
        <end position="230"/>
    </location>
</feature>
<comment type="subcellular location">
    <subcellularLocation>
        <location evidence="1">Cell membrane</location>
        <topology evidence="1">Multi-pass membrane protein</topology>
    </subcellularLocation>
</comment>
<feature type="domain" description="Prepilin type IV endopeptidase peptidase" evidence="8">
    <location>
        <begin position="115"/>
        <end position="225"/>
    </location>
</feature>
<dbReference type="PANTHER" id="PTHR30487:SF0">
    <property type="entry name" value="PREPILIN LEADER PEPTIDASE_N-METHYLTRANSFERASE-RELATED"/>
    <property type="match status" value="1"/>
</dbReference>
<keyword evidence="5 7" id="KW-1133">Transmembrane helix</keyword>
<accession>A0ABV6RUR5</accession>
<evidence type="ECO:0000256" key="6">
    <source>
        <dbReference type="ARBA" id="ARBA00023136"/>
    </source>
</evidence>
<dbReference type="InterPro" id="IPR050882">
    <property type="entry name" value="Prepilin_peptidase/N-MTase"/>
</dbReference>
<dbReference type="Proteomes" id="UP001589896">
    <property type="component" value="Unassembled WGS sequence"/>
</dbReference>
<evidence type="ECO:0000256" key="2">
    <source>
        <dbReference type="ARBA" id="ARBA00005801"/>
    </source>
</evidence>
<evidence type="ECO:0000313" key="10">
    <source>
        <dbReference type="EMBL" id="MFC0680720.1"/>
    </source>
</evidence>
<dbReference type="Pfam" id="PF01478">
    <property type="entry name" value="Peptidase_A24"/>
    <property type="match status" value="1"/>
</dbReference>
<dbReference type="PANTHER" id="PTHR30487">
    <property type="entry name" value="TYPE 4 PREPILIN-LIKE PROTEINS LEADER PEPTIDE-PROCESSING ENZYME"/>
    <property type="match status" value="1"/>
</dbReference>
<dbReference type="EMBL" id="JBHLTG010000006">
    <property type="protein sequence ID" value="MFC0680720.1"/>
    <property type="molecule type" value="Genomic_DNA"/>
</dbReference>
<dbReference type="InterPro" id="IPR010627">
    <property type="entry name" value="Prepilin_pept_A24_N"/>
</dbReference>
<comment type="caution">
    <text evidence="10">The sequence shown here is derived from an EMBL/GenBank/DDBJ whole genome shotgun (WGS) entry which is preliminary data.</text>
</comment>
<dbReference type="InterPro" id="IPR000045">
    <property type="entry name" value="Prepilin_IV_endopep_pep"/>
</dbReference>
<keyword evidence="3" id="KW-1003">Cell membrane</keyword>
<evidence type="ECO:0000259" key="8">
    <source>
        <dbReference type="Pfam" id="PF01478"/>
    </source>
</evidence>
<evidence type="ECO:0000313" key="11">
    <source>
        <dbReference type="Proteomes" id="UP001589896"/>
    </source>
</evidence>
<keyword evidence="6 7" id="KW-0472">Membrane</keyword>
<gene>
    <name evidence="10" type="ORF">ACFFGH_23050</name>
</gene>
<dbReference type="EC" id="3.4.23.-" evidence="10"/>
<keyword evidence="11" id="KW-1185">Reference proteome</keyword>
<evidence type="ECO:0000256" key="1">
    <source>
        <dbReference type="ARBA" id="ARBA00004651"/>
    </source>
</evidence>
<dbReference type="Gene3D" id="1.20.120.1220">
    <property type="match status" value="1"/>
</dbReference>
<dbReference type="Pfam" id="PF06750">
    <property type="entry name" value="A24_N_bact"/>
    <property type="match status" value="1"/>
</dbReference>
<organism evidence="10 11">
    <name type="scientific">Lysobacter korlensis</name>
    <dbReference type="NCBI Taxonomy" id="553636"/>
    <lineage>
        <taxon>Bacteria</taxon>
        <taxon>Pseudomonadati</taxon>
        <taxon>Pseudomonadota</taxon>
        <taxon>Gammaproteobacteria</taxon>
        <taxon>Lysobacterales</taxon>
        <taxon>Lysobacteraceae</taxon>
        <taxon>Lysobacter</taxon>
    </lineage>
</organism>
<comment type="similarity">
    <text evidence="2">Belongs to the peptidase A24 family.</text>
</comment>
<feature type="transmembrane region" description="Helical" evidence="7">
    <location>
        <begin position="72"/>
        <end position="91"/>
    </location>
</feature>
<dbReference type="RefSeq" id="WP_386673333.1">
    <property type="nucleotide sequence ID" value="NZ_JBHLTG010000006.1"/>
</dbReference>
<keyword evidence="4 7" id="KW-0812">Transmembrane</keyword>
<protein>
    <submittedName>
        <fullName evidence="10">Prepilin peptidase</fullName>
        <ecNumber evidence="10">3.4.23.-</ecNumber>
    </submittedName>
</protein>
<evidence type="ECO:0000259" key="9">
    <source>
        <dbReference type="Pfam" id="PF06750"/>
    </source>
</evidence>
<proteinExistence type="inferred from homology"/>
<keyword evidence="10" id="KW-0378">Hydrolase</keyword>
<feature type="transmembrane region" description="Helical" evidence="7">
    <location>
        <begin position="103"/>
        <end position="125"/>
    </location>
</feature>
<evidence type="ECO:0000256" key="5">
    <source>
        <dbReference type="ARBA" id="ARBA00022989"/>
    </source>
</evidence>
<sequence length="271" mass="27944">MTVAAGVFGALIGSFLNVVIARVPEGRSIVRPASACGACGHEIRWYDNVPVLSWLLLRARCRDCGAPISARYPLVEIGTALFFALVTFVFLEPVLDSRSSLEVVGAALALAAYLYLAAISVALAAIDLDVSRLPNKIVLPGYPVGAVLLGASALLTGEPIRLGTAAIGMAAMFGLYLILALSYPGGMGLGDVKLAGVLGLFTGWLGWAPLLVGFLLAFLLGGALSLALLATRRATGKTGIPFGPWMLAGAWGGILAGSAIASWYLGVFGLV</sequence>
<evidence type="ECO:0000256" key="3">
    <source>
        <dbReference type="ARBA" id="ARBA00022475"/>
    </source>
</evidence>
<feature type="domain" description="Prepilin peptidase A24 N-terminal" evidence="9">
    <location>
        <begin position="7"/>
        <end position="89"/>
    </location>
</feature>
<evidence type="ECO:0000256" key="7">
    <source>
        <dbReference type="SAM" id="Phobius"/>
    </source>
</evidence>